<dbReference type="KEGG" id="serw:FY030_13535"/>
<evidence type="ECO:0000313" key="2">
    <source>
        <dbReference type="EMBL" id="QFG69588.1"/>
    </source>
</evidence>
<sequence length="344" mass="37353">MRLPQPRGPISTSVVEHLRRPSSASDAQLRAVSQDPSPGITADEDRLLALWVLQELSYHAFAGVDPDQEWDLAVVQARTQLEAELATELLDVVLPVVEELLPEARRDLTGTLFSLPGRVAASAPSISAWARSSMTAEQWREMLVLRSASQLKEADPHTFAVPRIPGRAKVALMEIQFDEYGSGDPSALHSELFGQAMAAVGLDRSYGGYADAWPAPVLLSNVTLGWFAGRRRWAPAVVGHLTMVEMTSSLPSKFYVAGARRLGLPEAAWRYFDEHVEADAAHEQVAVRDVCGPLVAEDPEALATLLVGAVAGLHVESLVAELVMGTWEQGRSCLRTPLRPWAAA</sequence>
<dbReference type="Pfam" id="PF14518">
    <property type="entry name" value="Haem_oxygenas_2"/>
    <property type="match status" value="1"/>
</dbReference>
<dbReference type="EMBL" id="CP044427">
    <property type="protein sequence ID" value="QFG69588.1"/>
    <property type="molecule type" value="Genomic_DNA"/>
</dbReference>
<gene>
    <name evidence="2" type="ORF">FY030_13535</name>
</gene>
<protein>
    <submittedName>
        <fullName evidence="2">Iron-containing redox enzyme family protein</fullName>
    </submittedName>
</protein>
<dbReference type="OrthoDB" id="252872at2"/>
<dbReference type="SUPFAM" id="SSF48613">
    <property type="entry name" value="Heme oxygenase-like"/>
    <property type="match status" value="1"/>
</dbReference>
<evidence type="ECO:0000256" key="1">
    <source>
        <dbReference type="SAM" id="MobiDB-lite"/>
    </source>
</evidence>
<proteinExistence type="predicted"/>
<dbReference type="SMART" id="SM01236">
    <property type="entry name" value="Haem_oxygenase_2"/>
    <property type="match status" value="1"/>
</dbReference>
<evidence type="ECO:0000313" key="3">
    <source>
        <dbReference type="Proteomes" id="UP000326546"/>
    </source>
</evidence>
<dbReference type="Proteomes" id="UP000326546">
    <property type="component" value="Chromosome"/>
</dbReference>
<dbReference type="AlphaFoldDB" id="A0A5J6V703"/>
<organism evidence="2 3">
    <name type="scientific">Ornithinimicrobium pratense</name>
    <dbReference type="NCBI Taxonomy" id="2593973"/>
    <lineage>
        <taxon>Bacteria</taxon>
        <taxon>Bacillati</taxon>
        <taxon>Actinomycetota</taxon>
        <taxon>Actinomycetes</taxon>
        <taxon>Micrococcales</taxon>
        <taxon>Ornithinimicrobiaceae</taxon>
        <taxon>Ornithinimicrobium</taxon>
    </lineage>
</organism>
<reference evidence="2 3" key="1">
    <citation type="submission" date="2019-09" db="EMBL/GenBank/DDBJ databases">
        <title>Serinicoccus pratensis sp. nov., isolated from meadow soil.</title>
        <authorList>
            <person name="Zhang W."/>
        </authorList>
    </citation>
    <scope>NUCLEOTIDE SEQUENCE [LARGE SCALE GENOMIC DNA]</scope>
    <source>
        <strain evidence="2 3">W204</strain>
    </source>
</reference>
<accession>A0A5J6V703</accession>
<dbReference type="RefSeq" id="WP_158062022.1">
    <property type="nucleotide sequence ID" value="NZ_CP044427.1"/>
</dbReference>
<name>A0A5J6V703_9MICO</name>
<feature type="region of interest" description="Disordered" evidence="1">
    <location>
        <begin position="1"/>
        <end position="38"/>
    </location>
</feature>
<dbReference type="InterPro" id="IPR016084">
    <property type="entry name" value="Haem_Oase-like_multi-hlx"/>
</dbReference>
<keyword evidence="3" id="KW-1185">Reference proteome</keyword>
<dbReference type="Gene3D" id="1.20.910.10">
    <property type="entry name" value="Heme oxygenase-like"/>
    <property type="match status" value="1"/>
</dbReference>